<sequence>MSFQKMQSMSRWKLNALALFFLLDTLARAVWRRKGDGVRGLVRYPWFMSKYLVELVVGFFLLTWRVRIILSAYAWFRRVDDIMDKDAEPPQGYTRESYLVQKQEVVASLPNISNCSVPLLTEDLLLVHLLRESNRCGVDVVKEVVNLWSVMCWDNKRRSREALATREEMTHYATLQDDSILGVYVKVFNGDTRHFCEVSRLLAGIFTKTDWLSDLDGDLQKGIVNIPQESFAEYNLELSRLLACKSWEDLQTVPGFTSWYVEEVKTLDKRWTETRAVLGQNFGGTFSSRLLIFVFQKFMVGEFECAFEELSSRVRI</sequence>
<accession>A0A1F6WGP2</accession>
<reference evidence="2 3" key="1">
    <citation type="journal article" date="2016" name="Nat. Commun.">
        <title>Thousands of microbial genomes shed light on interconnected biogeochemical processes in an aquifer system.</title>
        <authorList>
            <person name="Anantharaman K."/>
            <person name="Brown C.T."/>
            <person name="Hug L.A."/>
            <person name="Sharon I."/>
            <person name="Castelle C.J."/>
            <person name="Probst A.J."/>
            <person name="Thomas B.C."/>
            <person name="Singh A."/>
            <person name="Wilkins M.J."/>
            <person name="Karaoz U."/>
            <person name="Brodie E.L."/>
            <person name="Williams K.H."/>
            <person name="Hubbard S.S."/>
            <person name="Banfield J.F."/>
        </authorList>
    </citation>
    <scope>NUCLEOTIDE SEQUENCE [LARGE SCALE GENOMIC DNA]</scope>
</reference>
<keyword evidence="1" id="KW-0812">Transmembrane</keyword>
<dbReference type="InterPro" id="IPR002060">
    <property type="entry name" value="Squ/phyt_synthse"/>
</dbReference>
<dbReference type="SUPFAM" id="SSF48576">
    <property type="entry name" value="Terpenoid synthases"/>
    <property type="match status" value="1"/>
</dbReference>
<keyword evidence="1" id="KW-0472">Membrane</keyword>
<feature type="transmembrane region" description="Helical" evidence="1">
    <location>
        <begin position="51"/>
        <end position="76"/>
    </location>
</feature>
<name>A0A1F6WGP2_9BACT</name>
<protein>
    <submittedName>
        <fullName evidence="2">Uncharacterized protein</fullName>
    </submittedName>
</protein>
<dbReference type="Proteomes" id="UP000179880">
    <property type="component" value="Unassembled WGS sequence"/>
</dbReference>
<comment type="caution">
    <text evidence="2">The sequence shown here is derived from an EMBL/GenBank/DDBJ whole genome shotgun (WGS) entry which is preliminary data.</text>
</comment>
<evidence type="ECO:0000313" key="2">
    <source>
        <dbReference type="EMBL" id="OGI81073.1"/>
    </source>
</evidence>
<keyword evidence="1" id="KW-1133">Transmembrane helix</keyword>
<gene>
    <name evidence="2" type="ORF">A3B93_00935</name>
</gene>
<dbReference type="Gene3D" id="1.10.600.10">
    <property type="entry name" value="Farnesyl Diphosphate Synthase"/>
    <property type="match status" value="1"/>
</dbReference>
<dbReference type="CDD" id="cd00385">
    <property type="entry name" value="Isoprenoid_Biosyn_C1"/>
    <property type="match status" value="1"/>
</dbReference>
<dbReference type="AlphaFoldDB" id="A0A1F6WGP2"/>
<organism evidence="2 3">
    <name type="scientific">Candidatus Nomurabacteria bacterium RIFCSPHIGHO2_02_FULL_42_24</name>
    <dbReference type="NCBI Taxonomy" id="1801757"/>
    <lineage>
        <taxon>Bacteria</taxon>
        <taxon>Candidatus Nomuraibacteriota</taxon>
    </lineage>
</organism>
<proteinExistence type="predicted"/>
<dbReference type="EMBL" id="MFUH01000042">
    <property type="protein sequence ID" value="OGI81073.1"/>
    <property type="molecule type" value="Genomic_DNA"/>
</dbReference>
<dbReference type="Pfam" id="PF00494">
    <property type="entry name" value="SQS_PSY"/>
    <property type="match status" value="1"/>
</dbReference>
<evidence type="ECO:0000313" key="3">
    <source>
        <dbReference type="Proteomes" id="UP000179880"/>
    </source>
</evidence>
<evidence type="ECO:0000256" key="1">
    <source>
        <dbReference type="SAM" id="Phobius"/>
    </source>
</evidence>
<dbReference type="InterPro" id="IPR008949">
    <property type="entry name" value="Isoprenoid_synthase_dom_sf"/>
</dbReference>